<protein>
    <submittedName>
        <fullName evidence="3">Cathepsin B5 cysteine protease</fullName>
    </submittedName>
</protein>
<name>A0ABQ9WX50_9EUKA</name>
<feature type="domain" description="Peptidase C1A papain C-terminal" evidence="2">
    <location>
        <begin position="57"/>
        <end position="269"/>
    </location>
</feature>
<gene>
    <name evidence="3" type="ORF">BLNAU_20995</name>
</gene>
<feature type="chain" id="PRO_5046145652" evidence="1">
    <location>
        <begin position="18"/>
        <end position="273"/>
    </location>
</feature>
<evidence type="ECO:0000313" key="4">
    <source>
        <dbReference type="Proteomes" id="UP001281761"/>
    </source>
</evidence>
<reference evidence="3 4" key="1">
    <citation type="journal article" date="2022" name="bioRxiv">
        <title>Genomics of Preaxostyla Flagellates Illuminates Evolutionary Transitions and the Path Towards Mitochondrial Loss.</title>
        <authorList>
            <person name="Novak L.V.F."/>
            <person name="Treitli S.C."/>
            <person name="Pyrih J."/>
            <person name="Halakuc P."/>
            <person name="Pipaliya S.V."/>
            <person name="Vacek V."/>
            <person name="Brzon O."/>
            <person name="Soukal P."/>
            <person name="Eme L."/>
            <person name="Dacks J.B."/>
            <person name="Karnkowska A."/>
            <person name="Elias M."/>
            <person name="Hampl V."/>
        </authorList>
    </citation>
    <scope>NUCLEOTIDE SEQUENCE [LARGE SCALE GENOMIC DNA]</scope>
    <source>
        <strain evidence="3">NAU3</strain>
        <tissue evidence="3">Gut</tissue>
    </source>
</reference>
<dbReference type="GO" id="GO:0006508">
    <property type="term" value="P:proteolysis"/>
    <property type="evidence" value="ECO:0007669"/>
    <property type="project" value="UniProtKB-KW"/>
</dbReference>
<dbReference type="SMART" id="SM00645">
    <property type="entry name" value="Pept_C1"/>
    <property type="match status" value="1"/>
</dbReference>
<keyword evidence="4" id="KW-1185">Reference proteome</keyword>
<evidence type="ECO:0000256" key="1">
    <source>
        <dbReference type="SAM" id="SignalP"/>
    </source>
</evidence>
<feature type="signal peptide" evidence="1">
    <location>
        <begin position="1"/>
        <end position="17"/>
    </location>
</feature>
<dbReference type="InterPro" id="IPR000668">
    <property type="entry name" value="Peptidase_C1A_C"/>
</dbReference>
<proteinExistence type="predicted"/>
<dbReference type="Gene3D" id="3.90.70.10">
    <property type="entry name" value="Cysteine proteinases"/>
    <property type="match status" value="1"/>
</dbReference>
<keyword evidence="3" id="KW-0645">Protease</keyword>
<keyword evidence="1" id="KW-0732">Signal</keyword>
<dbReference type="Proteomes" id="UP001281761">
    <property type="component" value="Unassembled WGS sequence"/>
</dbReference>
<organism evidence="3 4">
    <name type="scientific">Blattamonas nauphoetae</name>
    <dbReference type="NCBI Taxonomy" id="2049346"/>
    <lineage>
        <taxon>Eukaryota</taxon>
        <taxon>Metamonada</taxon>
        <taxon>Preaxostyla</taxon>
        <taxon>Oxymonadida</taxon>
        <taxon>Blattamonas</taxon>
    </lineage>
</organism>
<dbReference type="GO" id="GO:0008233">
    <property type="term" value="F:peptidase activity"/>
    <property type="evidence" value="ECO:0007669"/>
    <property type="project" value="UniProtKB-KW"/>
</dbReference>
<evidence type="ECO:0000259" key="2">
    <source>
        <dbReference type="SMART" id="SM00645"/>
    </source>
</evidence>
<comment type="caution">
    <text evidence="3">The sequence shown here is derived from an EMBL/GenBank/DDBJ whole genome shotgun (WGS) entry which is preliminary data.</text>
</comment>
<keyword evidence="3" id="KW-0378">Hydrolase</keyword>
<evidence type="ECO:0000313" key="3">
    <source>
        <dbReference type="EMBL" id="KAK2944078.1"/>
    </source>
</evidence>
<dbReference type="SUPFAM" id="SSF54001">
    <property type="entry name" value="Cysteine proteinases"/>
    <property type="match status" value="1"/>
</dbReference>
<dbReference type="Pfam" id="PF00112">
    <property type="entry name" value="Peptidase_C1"/>
    <property type="match status" value="1"/>
</dbReference>
<sequence length="273" mass="30080">MMFVYLCATLVSGSSWTARTYPKELVDIWTQRLGPVPDVNSEFTSLDSVTMDDNESNDVEFDARTRWPGFISDSRDPGLCSGLYSFAAASMATDRLAIHGVTTTVVSPQYLLSCGPKCRGCKSCTVTETVDNIKSIGFVSESCFPFVSEKARVPQCPANCQNGSKFTPFRPKRVYSQLTVKNDVYTNGPVVFILNIFPSFNRYSSGIYSPGSNETAMGTEPVLVVGWGTDGSNDYYIVKCFRGVLFGEGRGYARIRRLNSLWAGTGYGVEFEQ</sequence>
<accession>A0ABQ9WX50</accession>
<dbReference type="EMBL" id="JARBJD010000315">
    <property type="protein sequence ID" value="KAK2944078.1"/>
    <property type="molecule type" value="Genomic_DNA"/>
</dbReference>
<dbReference type="InterPro" id="IPR038765">
    <property type="entry name" value="Papain-like_cys_pep_sf"/>
</dbReference>